<feature type="region of interest" description="Disordered" evidence="1">
    <location>
        <begin position="1152"/>
        <end position="1171"/>
    </location>
</feature>
<name>A0AAN9HFC3_9TELE</name>
<feature type="region of interest" description="Disordered" evidence="1">
    <location>
        <begin position="800"/>
        <end position="855"/>
    </location>
</feature>
<feature type="compositionally biased region" description="Basic residues" evidence="1">
    <location>
        <begin position="1206"/>
        <end position="1215"/>
    </location>
</feature>
<dbReference type="GO" id="GO:0005736">
    <property type="term" value="C:RNA polymerase I complex"/>
    <property type="evidence" value="ECO:0007669"/>
    <property type="project" value="TreeGrafter"/>
</dbReference>
<evidence type="ECO:0000313" key="2">
    <source>
        <dbReference type="EMBL" id="KAK7173734.1"/>
    </source>
</evidence>
<feature type="compositionally biased region" description="Polar residues" evidence="1">
    <location>
        <begin position="927"/>
        <end position="939"/>
    </location>
</feature>
<reference evidence="2 3" key="1">
    <citation type="submission" date="2024-02" db="EMBL/GenBank/DDBJ databases">
        <title>Chromosome-level genome assembly of the Eurasian Minnow (Phoxinus phoxinus).</title>
        <authorList>
            <person name="Oriowo T.O."/>
            <person name="Martin S."/>
            <person name="Stange M."/>
            <person name="Chrysostomakis Y."/>
            <person name="Brown T."/>
            <person name="Winkler S."/>
            <person name="Kukowka S."/>
            <person name="Myers E.W."/>
            <person name="Bohne A."/>
        </authorList>
    </citation>
    <scope>NUCLEOTIDE SEQUENCE [LARGE SCALE GENOMIC DNA]</scope>
    <source>
        <strain evidence="2">ZFMK-TIS-60720</strain>
        <tissue evidence="2">Whole Organism</tissue>
    </source>
</reference>
<feature type="region of interest" description="Disordered" evidence="1">
    <location>
        <begin position="270"/>
        <end position="354"/>
    </location>
</feature>
<gene>
    <name evidence="2" type="ORF">R3I93_003531</name>
</gene>
<evidence type="ECO:0000313" key="3">
    <source>
        <dbReference type="Proteomes" id="UP001364617"/>
    </source>
</evidence>
<evidence type="ECO:0000256" key="1">
    <source>
        <dbReference type="SAM" id="MobiDB-lite"/>
    </source>
</evidence>
<dbReference type="GO" id="GO:0003723">
    <property type="term" value="F:RNA binding"/>
    <property type="evidence" value="ECO:0007669"/>
    <property type="project" value="TreeGrafter"/>
</dbReference>
<dbReference type="EMBL" id="JAYKXH010000003">
    <property type="protein sequence ID" value="KAK7173734.1"/>
    <property type="molecule type" value="Genomic_DNA"/>
</dbReference>
<feature type="compositionally biased region" description="Basic residues" evidence="1">
    <location>
        <begin position="1327"/>
        <end position="1337"/>
    </location>
</feature>
<organism evidence="2 3">
    <name type="scientific">Phoxinus phoxinus</name>
    <name type="common">Eurasian minnow</name>
    <dbReference type="NCBI Taxonomy" id="58324"/>
    <lineage>
        <taxon>Eukaryota</taxon>
        <taxon>Metazoa</taxon>
        <taxon>Chordata</taxon>
        <taxon>Craniata</taxon>
        <taxon>Vertebrata</taxon>
        <taxon>Euteleostomi</taxon>
        <taxon>Actinopterygii</taxon>
        <taxon>Neopterygii</taxon>
        <taxon>Teleostei</taxon>
        <taxon>Ostariophysi</taxon>
        <taxon>Cypriniformes</taxon>
        <taxon>Leuciscidae</taxon>
        <taxon>Phoxininae</taxon>
        <taxon>Phoxinus</taxon>
    </lineage>
</organism>
<feature type="region of interest" description="Disordered" evidence="1">
    <location>
        <begin position="1042"/>
        <end position="1080"/>
    </location>
</feature>
<feature type="region of interest" description="Disordered" evidence="1">
    <location>
        <begin position="985"/>
        <end position="1022"/>
    </location>
</feature>
<feature type="compositionally biased region" description="Acidic residues" evidence="1">
    <location>
        <begin position="130"/>
        <end position="139"/>
    </location>
</feature>
<feature type="region of interest" description="Disordered" evidence="1">
    <location>
        <begin position="1299"/>
        <end position="1369"/>
    </location>
</feature>
<feature type="compositionally biased region" description="Basic residues" evidence="1">
    <location>
        <begin position="280"/>
        <end position="309"/>
    </location>
</feature>
<keyword evidence="3" id="KW-1185">Reference proteome</keyword>
<proteinExistence type="predicted"/>
<dbReference type="PANTHER" id="PTHR15484:SF8">
    <property type="entry name" value="DNA-DIRECTED RNA POLYMERASE I SUBUNIT RPA34"/>
    <property type="match status" value="1"/>
</dbReference>
<protein>
    <submittedName>
        <fullName evidence="2">Uncharacterized protein</fullName>
    </submittedName>
</protein>
<dbReference type="InterPro" id="IPR013240">
    <property type="entry name" value="DNA-dir_RNA_pol1_su_RPA34"/>
</dbReference>
<comment type="caution">
    <text evidence="2">The sequence shown here is derived from an EMBL/GenBank/DDBJ whole genome shotgun (WGS) entry which is preliminary data.</text>
</comment>
<dbReference type="Proteomes" id="UP001364617">
    <property type="component" value="Unassembled WGS sequence"/>
</dbReference>
<sequence length="1369" mass="155288">MALRSEDVRTQIESPNKQQFVPVVAHPHVRDLIELDSHSELFLETPPPDVVSSINACFEQFTSTFERRRDASVHRSSSDSDSGESLFVTQSVTKAVRTERRHTRSTKRPESISDDASDDGEGVTSRLPENEDTEYEEGSEGLHALCPKRGKRIDYVPPQKATFPFLLKSHRQRHLPMKKHQILENSEIGGFLKCIKKIEEGYVKTGRAISPYMLESRLNDNSEGDDHNSDHEVTKVDKNIFVICYSNEKKKWLPQSILEKRIQDSLSKGNGEQLLNVNRKEKKRKTKSTKKNKTTASVKKRSKKKRKVPQSKAVARTLSESSSVSFSEEQEKQHETHEVLASCSDAEDSDSSNCRQPLNNQIIQCAENSHENNFVVIEETQRYSVEAVNQMEQVDDMRSGTDNHLSNKSHFVFSRQGGDISVQDQIQQSESDIGSVDLFMPLKKHKNNQIHKTTSINANIEESDQDSVVTQIEAEGQFESIFGPGTPRWCDGEHHAHEDDESDITQIETKGKSVFGTPTKPFTFQDVTSSKHTESQKTGQGPVVLPTELLSRREDKTRYKNKRRKSISCSHKETEVTGIETVTVQASSKHLPLADEPLREVYSSSCEHVIVGKQKTVVEMETDTPDSPLFKNVGMTFLKRKRKGKKRMGAAILIECDTNVDVSQKVSSVDYVTELKTTCRENRELFDVENRVTNEEQTAASVLRSELFDKIILSTVADSNVIKKAMRKKRKMYKLKEREHVQPGVENQFEAVQFSEPLTLKRTKKKRKAKERTKTAYVEGNSATDIETLDFDRPVELTINEEKQSSAAPKTGQPKHMQTSEEIAGCPSPNVTRLKSVKKKKKKRDETEESQYESVDLDVSSVSQFDAGLSVFKQQEYQVNEERQSHDSAAEHLEGILKVAKRKKKNPNLSSQIDDIIGLEKLVSGMQSESTAEPNNLGSDDTVITKDKQKGAKKQKLKEHKTIEFASDIKDIVQFQYNESQCTDLPSRMTKKRANKDRERTTVSSSNELLEHIDDRSPEMRGNNMIQSIEAIEADQIEHLRSSEVNARCPSPSVTRLSSGKKKKKKGDRREERPYESVDLNLDASSVSEFDVTGQRAQKMIERRQSNAAEHLECYVAHVLNVAKHKKKSQNASSQSQVDDLIGLENAVLDSQSGNTAELKRKKKKKHKLNEQVNTETNAVTHSMYNVHSVETDQFNESQTTELTHKRTKKKRKDKEKKTAYVEENSATDTLSIEIFEATETDHPEHLQTSEQIERCLSPSVTILKSVKKKKNCREECQYESVDFALDVSLGSRVDNVTDRSTTQQSIEENPSDVEHLESNTEAKLNGTKRKKKRKRSTFSINFNSDFSSSSAQMQETVTPERKMKKKKI</sequence>
<accession>A0AAN9HFC3</accession>
<feature type="compositionally biased region" description="Basic and acidic residues" evidence="1">
    <location>
        <begin position="1009"/>
        <end position="1019"/>
    </location>
</feature>
<dbReference type="GO" id="GO:0006360">
    <property type="term" value="P:transcription by RNA polymerase I"/>
    <property type="evidence" value="ECO:0007669"/>
    <property type="project" value="InterPro"/>
</dbReference>
<feature type="compositionally biased region" description="Basic and acidic residues" evidence="1">
    <location>
        <begin position="68"/>
        <end position="78"/>
    </location>
</feature>
<feature type="region of interest" description="Disordered" evidence="1">
    <location>
        <begin position="927"/>
        <end position="960"/>
    </location>
</feature>
<feature type="compositionally biased region" description="Acidic residues" evidence="1">
    <location>
        <begin position="112"/>
        <end position="121"/>
    </location>
</feature>
<feature type="compositionally biased region" description="Low complexity" evidence="1">
    <location>
        <begin position="1338"/>
        <end position="1351"/>
    </location>
</feature>
<feature type="region of interest" description="Disordered" evidence="1">
    <location>
        <begin position="1195"/>
        <end position="1223"/>
    </location>
</feature>
<dbReference type="PANTHER" id="PTHR15484">
    <property type="entry name" value="DNA-DIRECTED RNA POLYMERASE I SUBUNIT RPA34"/>
    <property type="match status" value="1"/>
</dbReference>
<feature type="compositionally biased region" description="Polar residues" evidence="1">
    <location>
        <begin position="1299"/>
        <end position="1309"/>
    </location>
</feature>
<feature type="compositionally biased region" description="Basic and acidic residues" evidence="1">
    <location>
        <begin position="329"/>
        <end position="338"/>
    </location>
</feature>
<feature type="region of interest" description="Disordered" evidence="1">
    <location>
        <begin position="68"/>
        <end position="142"/>
    </location>
</feature>